<keyword evidence="3" id="KW-0456">Lyase</keyword>
<gene>
    <name evidence="5" type="primary">rhmA</name>
    <name evidence="5" type="ORF">SH1V18_30730</name>
</gene>
<dbReference type="PANTHER" id="PTHR30502">
    <property type="entry name" value="2-KETO-3-DEOXY-L-RHAMNONATE ALDOLASE"/>
    <property type="match status" value="1"/>
</dbReference>
<dbReference type="InterPro" id="IPR005000">
    <property type="entry name" value="Aldolase/citrate-lyase_domain"/>
</dbReference>
<keyword evidence="6" id="KW-1185">Reference proteome</keyword>
<organism evidence="5 6">
    <name type="scientific">Vallitalea longa</name>
    <dbReference type="NCBI Taxonomy" id="2936439"/>
    <lineage>
        <taxon>Bacteria</taxon>
        <taxon>Bacillati</taxon>
        <taxon>Bacillota</taxon>
        <taxon>Clostridia</taxon>
        <taxon>Lachnospirales</taxon>
        <taxon>Vallitaleaceae</taxon>
        <taxon>Vallitalea</taxon>
    </lineage>
</organism>
<dbReference type="SUPFAM" id="SSF51621">
    <property type="entry name" value="Phosphoenolpyruvate/pyruvate domain"/>
    <property type="match status" value="1"/>
</dbReference>
<evidence type="ECO:0000313" key="5">
    <source>
        <dbReference type="EMBL" id="GKX30593.1"/>
    </source>
</evidence>
<dbReference type="PANTHER" id="PTHR30502:SF0">
    <property type="entry name" value="PHOSPHOENOLPYRUVATE CARBOXYLASE FAMILY PROTEIN"/>
    <property type="match status" value="1"/>
</dbReference>
<dbReference type="AlphaFoldDB" id="A0A9W5YDZ1"/>
<evidence type="ECO:0000259" key="4">
    <source>
        <dbReference type="Pfam" id="PF03328"/>
    </source>
</evidence>
<comment type="caution">
    <text evidence="5">The sequence shown here is derived from an EMBL/GenBank/DDBJ whole genome shotgun (WGS) entry which is preliminary data.</text>
</comment>
<evidence type="ECO:0000256" key="3">
    <source>
        <dbReference type="ARBA" id="ARBA00023239"/>
    </source>
</evidence>
<evidence type="ECO:0000256" key="1">
    <source>
        <dbReference type="ARBA" id="ARBA00005568"/>
    </source>
</evidence>
<dbReference type="EMBL" id="BRLB01000010">
    <property type="protein sequence ID" value="GKX30593.1"/>
    <property type="molecule type" value="Genomic_DNA"/>
</dbReference>
<accession>A0A9W5YDZ1</accession>
<sequence>MDKILNNFRKKLSNGEGLIGPFMKTGDPAFVECAGFGGFDFAILDMEHGPMNVLQLQNLIRAAQCSNIMPIVRVPDYSESSIGKALDVGALGIQVPQVTNSDTAKEAIRVAKFAPQGDRGVCRYVRAAKYTATDRYEYFKNANDNIVILQLEGNDAINNIDDILEVEGIDIIFIGPYDLSQSLGYPGQVDHPEVINKMKFIVNKAKSKNIAVGIFVDDLKAAKMWREQGIQYISYSVDVGMFYEQCKNIVNDFR</sequence>
<dbReference type="InterPro" id="IPR050251">
    <property type="entry name" value="HpcH-HpaI_aldolase"/>
</dbReference>
<reference evidence="5" key="1">
    <citation type="submission" date="2022-06" db="EMBL/GenBank/DDBJ databases">
        <title>Vallitalea longa sp. nov., an anaerobic bacterium isolated from marine sediment.</title>
        <authorList>
            <person name="Hirano S."/>
            <person name="Terahara T."/>
            <person name="Mori K."/>
            <person name="Hamada M."/>
            <person name="Matsumoto R."/>
            <person name="Kobayashi T."/>
        </authorList>
    </citation>
    <scope>NUCLEOTIDE SEQUENCE</scope>
    <source>
        <strain evidence="5">SH18-1</strain>
    </source>
</reference>
<dbReference type="InterPro" id="IPR015813">
    <property type="entry name" value="Pyrv/PenolPyrv_kinase-like_dom"/>
</dbReference>
<dbReference type="Proteomes" id="UP001144256">
    <property type="component" value="Unassembled WGS sequence"/>
</dbReference>
<dbReference type="GO" id="GO:0046872">
    <property type="term" value="F:metal ion binding"/>
    <property type="evidence" value="ECO:0007669"/>
    <property type="project" value="UniProtKB-KW"/>
</dbReference>
<feature type="domain" description="HpcH/HpaI aldolase/citrate lyase" evidence="4">
    <location>
        <begin position="21"/>
        <end position="242"/>
    </location>
</feature>
<proteinExistence type="inferred from homology"/>
<dbReference type="GO" id="GO:0005737">
    <property type="term" value="C:cytoplasm"/>
    <property type="evidence" value="ECO:0007669"/>
    <property type="project" value="TreeGrafter"/>
</dbReference>
<dbReference type="Pfam" id="PF03328">
    <property type="entry name" value="HpcH_HpaI"/>
    <property type="match status" value="1"/>
</dbReference>
<comment type="similarity">
    <text evidence="1">Belongs to the HpcH/HpaI aldolase family.</text>
</comment>
<dbReference type="InterPro" id="IPR040442">
    <property type="entry name" value="Pyrv_kinase-like_dom_sf"/>
</dbReference>
<dbReference type="Gene3D" id="3.20.20.60">
    <property type="entry name" value="Phosphoenolpyruvate-binding domains"/>
    <property type="match status" value="1"/>
</dbReference>
<evidence type="ECO:0000313" key="6">
    <source>
        <dbReference type="Proteomes" id="UP001144256"/>
    </source>
</evidence>
<name>A0A9W5YDZ1_9FIRM</name>
<keyword evidence="2" id="KW-0479">Metal-binding</keyword>
<protein>
    <submittedName>
        <fullName evidence="5">2-keto-3-deoxy-L-rhamnonate aldolase</fullName>
    </submittedName>
</protein>
<evidence type="ECO:0000256" key="2">
    <source>
        <dbReference type="ARBA" id="ARBA00022723"/>
    </source>
</evidence>
<dbReference type="GO" id="GO:0016832">
    <property type="term" value="F:aldehyde-lyase activity"/>
    <property type="evidence" value="ECO:0007669"/>
    <property type="project" value="TreeGrafter"/>
</dbReference>
<dbReference type="RefSeq" id="WP_281816907.1">
    <property type="nucleotide sequence ID" value="NZ_BRLB01000010.1"/>
</dbReference>